<dbReference type="InterPro" id="IPR056823">
    <property type="entry name" value="TEN-like_YD-shell"/>
</dbReference>
<feature type="domain" description="Teneurin-like YD-shell" evidence="7">
    <location>
        <begin position="1397"/>
        <end position="1644"/>
    </location>
</feature>
<evidence type="ECO:0000313" key="9">
    <source>
        <dbReference type="Proteomes" id="UP001519332"/>
    </source>
</evidence>
<dbReference type="InterPro" id="IPR006530">
    <property type="entry name" value="YD"/>
</dbReference>
<feature type="compositionally biased region" description="Polar residues" evidence="5">
    <location>
        <begin position="83"/>
        <end position="93"/>
    </location>
</feature>
<dbReference type="PANTHER" id="PTHR32305:SF17">
    <property type="entry name" value="TRNA NUCLEASE WAPA"/>
    <property type="match status" value="1"/>
</dbReference>
<keyword evidence="9" id="KW-1185">Reference proteome</keyword>
<feature type="compositionally biased region" description="Basic and acidic residues" evidence="5">
    <location>
        <begin position="1785"/>
        <end position="1796"/>
    </location>
</feature>
<keyword evidence="2" id="KW-0964">Secreted</keyword>
<organism evidence="8 9">
    <name type="scientific">Kibdelosporangium banguiense</name>
    <dbReference type="NCBI Taxonomy" id="1365924"/>
    <lineage>
        <taxon>Bacteria</taxon>
        <taxon>Bacillati</taxon>
        <taxon>Actinomycetota</taxon>
        <taxon>Actinomycetes</taxon>
        <taxon>Pseudonocardiales</taxon>
        <taxon>Pseudonocardiaceae</taxon>
        <taxon>Kibdelosporangium</taxon>
    </lineage>
</organism>
<evidence type="ECO:0000256" key="4">
    <source>
        <dbReference type="ARBA" id="ARBA00023026"/>
    </source>
</evidence>
<accession>A0ABS4TCP4</accession>
<keyword evidence="3" id="KW-0677">Repeat</keyword>
<evidence type="ECO:0000259" key="7">
    <source>
        <dbReference type="Pfam" id="PF25023"/>
    </source>
</evidence>
<evidence type="ECO:0000256" key="1">
    <source>
        <dbReference type="ARBA" id="ARBA00004613"/>
    </source>
</evidence>
<feature type="signal peptide" evidence="6">
    <location>
        <begin position="1"/>
        <end position="33"/>
    </location>
</feature>
<dbReference type="InterPro" id="IPR022385">
    <property type="entry name" value="Rhs_assc_core"/>
</dbReference>
<feature type="compositionally biased region" description="Polar residues" evidence="5">
    <location>
        <begin position="41"/>
        <end position="50"/>
    </location>
</feature>
<feature type="region of interest" description="Disordered" evidence="5">
    <location>
        <begin position="1576"/>
        <end position="1597"/>
    </location>
</feature>
<feature type="region of interest" description="Disordered" evidence="5">
    <location>
        <begin position="1636"/>
        <end position="1702"/>
    </location>
</feature>
<reference evidence="8 9" key="1">
    <citation type="submission" date="2021-03" db="EMBL/GenBank/DDBJ databases">
        <title>Sequencing the genomes of 1000 actinobacteria strains.</title>
        <authorList>
            <person name="Klenk H.-P."/>
        </authorList>
    </citation>
    <scope>NUCLEOTIDE SEQUENCE [LARGE SCALE GENOMIC DNA]</scope>
    <source>
        <strain evidence="8 9">DSM 46670</strain>
    </source>
</reference>
<dbReference type="Proteomes" id="UP001519332">
    <property type="component" value="Unassembled WGS sequence"/>
</dbReference>
<proteinExistence type="predicted"/>
<name>A0ABS4TCP4_9PSEU</name>
<dbReference type="Gene3D" id="2.180.10.10">
    <property type="entry name" value="RHS repeat-associated core"/>
    <property type="match status" value="2"/>
</dbReference>
<feature type="region of interest" description="Disordered" evidence="5">
    <location>
        <begin position="1763"/>
        <end position="1796"/>
    </location>
</feature>
<feature type="compositionally biased region" description="Basic and acidic residues" evidence="5">
    <location>
        <begin position="51"/>
        <end position="61"/>
    </location>
</feature>
<evidence type="ECO:0000256" key="3">
    <source>
        <dbReference type="ARBA" id="ARBA00022737"/>
    </source>
</evidence>
<feature type="compositionally biased region" description="Pro residues" evidence="5">
    <location>
        <begin position="1672"/>
        <end position="1681"/>
    </location>
</feature>
<dbReference type="InterPro" id="IPR050708">
    <property type="entry name" value="T6SS_VgrG/RHS"/>
</dbReference>
<dbReference type="PANTHER" id="PTHR32305">
    <property type="match status" value="1"/>
</dbReference>
<feature type="compositionally biased region" description="Polar residues" evidence="5">
    <location>
        <begin position="1636"/>
        <end position="1648"/>
    </location>
</feature>
<dbReference type="NCBIfam" id="TIGR03696">
    <property type="entry name" value="Rhs_assc_core"/>
    <property type="match status" value="1"/>
</dbReference>
<gene>
    <name evidence="8" type="ORF">JOF56_002587</name>
</gene>
<feature type="region of interest" description="Disordered" evidence="5">
    <location>
        <begin position="31"/>
        <end position="93"/>
    </location>
</feature>
<dbReference type="RefSeq" id="WP_307855074.1">
    <property type="nucleotide sequence ID" value="NZ_JAGINW010000001.1"/>
</dbReference>
<keyword evidence="4" id="KW-0843">Virulence</keyword>
<feature type="region of interest" description="Disordered" evidence="5">
    <location>
        <begin position="654"/>
        <end position="681"/>
    </location>
</feature>
<dbReference type="InterPro" id="IPR003284">
    <property type="entry name" value="Sal_SpvB"/>
</dbReference>
<dbReference type="Pfam" id="PF05593">
    <property type="entry name" value="RHS_repeat"/>
    <property type="match status" value="1"/>
</dbReference>
<feature type="chain" id="PRO_5045953472" evidence="6">
    <location>
        <begin position="34"/>
        <end position="1796"/>
    </location>
</feature>
<evidence type="ECO:0000256" key="6">
    <source>
        <dbReference type="SAM" id="SignalP"/>
    </source>
</evidence>
<comment type="subcellular location">
    <subcellularLocation>
        <location evidence="1">Secreted</location>
    </subcellularLocation>
</comment>
<evidence type="ECO:0000256" key="2">
    <source>
        <dbReference type="ARBA" id="ARBA00022525"/>
    </source>
</evidence>
<evidence type="ECO:0000313" key="8">
    <source>
        <dbReference type="EMBL" id="MBP2322202.1"/>
    </source>
</evidence>
<protein>
    <submittedName>
        <fullName evidence="8">RHS repeat-associated protein</fullName>
    </submittedName>
</protein>
<feature type="compositionally biased region" description="Basic and acidic residues" evidence="5">
    <location>
        <begin position="654"/>
        <end position="671"/>
    </location>
</feature>
<dbReference type="Pfam" id="PF25023">
    <property type="entry name" value="TEN_YD-shell"/>
    <property type="match status" value="1"/>
</dbReference>
<comment type="caution">
    <text evidence="8">The sequence shown here is derived from an EMBL/GenBank/DDBJ whole genome shotgun (WGS) entry which is preliminary data.</text>
</comment>
<dbReference type="EMBL" id="JAGINW010000001">
    <property type="protein sequence ID" value="MBP2322202.1"/>
    <property type="molecule type" value="Genomic_DNA"/>
</dbReference>
<dbReference type="InterPro" id="IPR031325">
    <property type="entry name" value="RHS_repeat"/>
</dbReference>
<sequence length="1796" mass="192987">MRRTSNTRRGIALLIAGQLAASLMMVAAPTASAAGGPSAGLETTASTPVQKQERVAPEKDQATASQLSGDQPARTSKEGAGSTEATSLSPSATWAVSAHTGDFTWSYPMRVPPAAGGLEPELSLRYRSSAVDGRTSVTNNQPTWAGDGWDLSAGFVERTYGGCASDTQGGTTPPKTGDLCWRSDNAIASYGGSGGMLIRDDASGQWRARSDDGSRIERLTGVDNGDNDGEHWRITTVDGTQYWFGSQPDSRSTWTVPVFGDDADEPCHAETFDASHCVQAYRWNLDKVVDRNGNVMRYFYDTETNSYGMNLKEAAVSYVRGGTLARIDYGLADGVTTPSGRVVFTTADRCVPGSACTSDKPDNWPDVSWDMKCDTATCKDKYSPSFWTTKRLASVTTQVLRGTAYTDVDRWDLDHQFPDPGDGEKAALWLKGIKHTGLVGGTAEMPSVTFQGKALYNRVATPGDGVSELIRYRVNGIVSETGGVTSVEYESECKAGGPMPANAETNTMRCFPVRWAKKNHAERTDWFHKYMVKQVNRSDRLRVHGTTTSTFTDQVTSYEYLDGAAWHWDSSEFTKEDKKTWNEFRGFGRVRVRSGRPDDPAGPMTMAEQRFYRGMDGDKLPSGTRQATVTDSEGGVRADADWLSGFGFESATFDREVASGQPDPDRVRKSISEPSVQGPTATRGSFRAYQVNPGVQRDFTALSSGGWRTTKTETFYDDRSLPIRVDDQGDLSTAADDRCTRTDYTRNTDKWLLNLAGRVETVSVACGQTAVFPANALSDTRNTYDDKGNLTKVEVAKERPAAGAEFVTAATSEYDIHGRATATTDALGRTTKTAFVPETGGPVTQTVSTTPATAAVAAGLVTTTTVEPAWGLPTLVNDPNKRKTEQAYDPLGRKTKTWLPNRSRTSYPNSPSAQHEYLVRADAPTVVSTTRIGPRGTASTSAVIYDGLLRERQVQAPAMGGGRLLTDTRYDTQGRAWKSTQPYFQDGAVDTDLWVASDADVPGHTRKLHDGAGRAVASVYFGGANEKWRTTTAYDGDRVRVTPPAGGIATTTITDAKGHTTELRQHHGPTPDGGYDATVFTYTKAGKLETVTDPSGAFWRNGYNLLGQQTTREDPETGTSVMTYDAAGQLATIRDSRGSTIAYDYDTLGRKTGKFVGQIGGTKLAEWTYDTVEKGQGKPAVSTAWTDGKAYSSAVLSYDALYQPTGTSVTIPEEEGLLAGTYNSYAGYNPDGSLSSLSYAAAGDLPEETVNYVYHDLGPIRSSSGGFDGVTTEHVTETEYTRYGELARIQLGAGTKRAWLSQYYDTNTRRPTRSIVDAEVASPMQSDVRYTYNPAGAITSVADLSSSTVDTQCYGMDQLGRITEAWTPAAGTWSQEQGCRETPSVGGLRGPAPYWHSYTYDKAGNRKTETKHAAAGNTVRTYTGNVAGHAHALGSVTTAGPGASGPANYAYDAAGNLSSRTTGAVSQALTWDATGKLTKVTEGNKTTSFVYDASGTRLIRRDPTATTLYLGSQEIKVATAGGNPTATRYYQHGGKTIAMRQGTGQLTWLAGDHQGTSQIAIKSDTQEVVQRRQLPFGDPRGTAAAFPGERGFVGGTTDANTGYTHLGAREYDPDTGRFISVDPVLDLGDAQQLNGYTYSNNSPVTRSDPSGLLSCPDGDCRNGKSGSRAPAKPTPTPPPAPKNNAAQPAASPPSQVPSKPVKLSRVDQQVWRAEMWEQAIVDKSCYGGRSVVLMRCMEMKGQPTRSFEELKAQLDRNNLGITANSPAAHTVNGASAAGTEVSKGIGDDIRDAASGR</sequence>
<dbReference type="Pfam" id="PF03534">
    <property type="entry name" value="SpvB"/>
    <property type="match status" value="1"/>
</dbReference>
<feature type="compositionally biased region" description="Polar residues" evidence="5">
    <location>
        <begin position="672"/>
        <end position="681"/>
    </location>
</feature>
<feature type="compositionally biased region" description="Low complexity" evidence="5">
    <location>
        <begin position="31"/>
        <end position="40"/>
    </location>
</feature>
<dbReference type="NCBIfam" id="TIGR01643">
    <property type="entry name" value="YD_repeat_2x"/>
    <property type="match status" value="1"/>
</dbReference>
<keyword evidence="6" id="KW-0732">Signal</keyword>
<evidence type="ECO:0000256" key="5">
    <source>
        <dbReference type="SAM" id="MobiDB-lite"/>
    </source>
</evidence>